<organism evidence="9 10">
    <name type="scientific">Gulosibacter bifidus</name>
    <dbReference type="NCBI Taxonomy" id="272239"/>
    <lineage>
        <taxon>Bacteria</taxon>
        <taxon>Bacillati</taxon>
        <taxon>Actinomycetota</taxon>
        <taxon>Actinomycetes</taxon>
        <taxon>Micrococcales</taxon>
        <taxon>Microbacteriaceae</taxon>
        <taxon>Gulosibacter</taxon>
    </lineage>
</organism>
<dbReference type="InterPro" id="IPR000701">
    <property type="entry name" value="SuccDH_FuR_B_TM-su"/>
</dbReference>
<keyword evidence="7 8" id="KW-0472">Membrane</keyword>
<evidence type="ECO:0000313" key="9">
    <source>
        <dbReference type="EMBL" id="MFD2674622.1"/>
    </source>
</evidence>
<keyword evidence="3 8" id="KW-0812">Transmembrane</keyword>
<keyword evidence="2" id="KW-0349">Heme</keyword>
<evidence type="ECO:0000256" key="7">
    <source>
        <dbReference type="ARBA" id="ARBA00023136"/>
    </source>
</evidence>
<feature type="transmembrane region" description="Helical" evidence="8">
    <location>
        <begin position="109"/>
        <end position="134"/>
    </location>
</feature>
<proteinExistence type="predicted"/>
<protein>
    <submittedName>
        <fullName evidence="9">Succinate dehydrogenase</fullName>
    </submittedName>
</protein>
<evidence type="ECO:0000256" key="2">
    <source>
        <dbReference type="ARBA" id="ARBA00022617"/>
    </source>
</evidence>
<sequence length="148" mass="16554">MTIETVEYPRTPLAERKAGRKNWERTGWMFMRVSGMLLVVLVLVHLYSNLVAGDGVHQIGYEFVVANKFSVPFWLIWDALLLILALIHGTNGMRTIVNDYVYKPGPRKALTITLWTACAIEIILGLIVLIVFAVEPCIHSASGIAICQ</sequence>
<keyword evidence="5 8" id="KW-1133">Transmembrane helix</keyword>
<evidence type="ECO:0000256" key="6">
    <source>
        <dbReference type="ARBA" id="ARBA00023004"/>
    </source>
</evidence>
<dbReference type="EMBL" id="JBHUNF010000002">
    <property type="protein sequence ID" value="MFD2674622.1"/>
    <property type="molecule type" value="Genomic_DNA"/>
</dbReference>
<feature type="transmembrane region" description="Helical" evidence="8">
    <location>
        <begin position="30"/>
        <end position="51"/>
    </location>
</feature>
<comment type="caution">
    <text evidence="9">The sequence shown here is derived from an EMBL/GenBank/DDBJ whole genome shotgun (WGS) entry which is preliminary data.</text>
</comment>
<evidence type="ECO:0000313" key="10">
    <source>
        <dbReference type="Proteomes" id="UP001597453"/>
    </source>
</evidence>
<feature type="transmembrane region" description="Helical" evidence="8">
    <location>
        <begin position="71"/>
        <end position="88"/>
    </location>
</feature>
<keyword evidence="6" id="KW-0408">Iron</keyword>
<gene>
    <name evidence="9" type="ORF">ACFSUQ_04815</name>
</gene>
<keyword evidence="10" id="KW-1185">Reference proteome</keyword>
<evidence type="ECO:0000256" key="1">
    <source>
        <dbReference type="ARBA" id="ARBA00004370"/>
    </source>
</evidence>
<dbReference type="Gene3D" id="1.20.1300.10">
    <property type="entry name" value="Fumarate reductase/succinate dehydrogenase, transmembrane subunit"/>
    <property type="match status" value="1"/>
</dbReference>
<evidence type="ECO:0000256" key="3">
    <source>
        <dbReference type="ARBA" id="ARBA00022692"/>
    </source>
</evidence>
<comment type="subcellular location">
    <subcellularLocation>
        <location evidence="1">Membrane</location>
    </subcellularLocation>
</comment>
<dbReference type="InterPro" id="IPR034804">
    <property type="entry name" value="SQR/QFR_C/D"/>
</dbReference>
<reference evidence="10" key="1">
    <citation type="journal article" date="2019" name="Int. J. Syst. Evol. Microbiol.">
        <title>The Global Catalogue of Microorganisms (GCM) 10K type strain sequencing project: providing services to taxonomists for standard genome sequencing and annotation.</title>
        <authorList>
            <consortium name="The Broad Institute Genomics Platform"/>
            <consortium name="The Broad Institute Genome Sequencing Center for Infectious Disease"/>
            <person name="Wu L."/>
            <person name="Ma J."/>
        </authorList>
    </citation>
    <scope>NUCLEOTIDE SEQUENCE [LARGE SCALE GENOMIC DNA]</scope>
    <source>
        <strain evidence="10">TISTR 1511</strain>
    </source>
</reference>
<evidence type="ECO:0000256" key="5">
    <source>
        <dbReference type="ARBA" id="ARBA00022989"/>
    </source>
</evidence>
<name>A0ABW5RKV2_9MICO</name>
<dbReference type="Pfam" id="PF01127">
    <property type="entry name" value="Sdh_cyt"/>
    <property type="match status" value="1"/>
</dbReference>
<dbReference type="RefSeq" id="WP_066059074.1">
    <property type="nucleotide sequence ID" value="NZ_JBHUNF010000002.1"/>
</dbReference>
<evidence type="ECO:0000256" key="8">
    <source>
        <dbReference type="SAM" id="Phobius"/>
    </source>
</evidence>
<evidence type="ECO:0000256" key="4">
    <source>
        <dbReference type="ARBA" id="ARBA00022723"/>
    </source>
</evidence>
<dbReference type="Proteomes" id="UP001597453">
    <property type="component" value="Unassembled WGS sequence"/>
</dbReference>
<dbReference type="SUPFAM" id="SSF81343">
    <property type="entry name" value="Fumarate reductase respiratory complex transmembrane subunits"/>
    <property type="match status" value="1"/>
</dbReference>
<keyword evidence="4" id="KW-0479">Metal-binding</keyword>
<accession>A0ABW5RKV2</accession>